<dbReference type="eggNOG" id="COG3064">
    <property type="taxonomic scope" value="Bacteria"/>
</dbReference>
<feature type="compositionally biased region" description="Low complexity" evidence="1">
    <location>
        <begin position="473"/>
        <end position="482"/>
    </location>
</feature>
<feature type="compositionally biased region" description="Low complexity" evidence="1">
    <location>
        <begin position="131"/>
        <end position="170"/>
    </location>
</feature>
<gene>
    <name evidence="2" type="ORF">SGLAU_18325</name>
</gene>
<dbReference type="RefSeq" id="WP_318536222.1">
    <property type="nucleotide sequence ID" value="NZ_CP009438.1"/>
</dbReference>
<dbReference type="KEGG" id="sgu:SGLAU_18325"/>
<evidence type="ECO:0008006" key="4">
    <source>
        <dbReference type="Google" id="ProtNLM"/>
    </source>
</evidence>
<protein>
    <recommendedName>
        <fullName evidence="4">DUF4232 domain-containing protein</fullName>
    </recommendedName>
</protein>
<organism evidence="2 3">
    <name type="scientific">Streptomyces glaucescens</name>
    <dbReference type="NCBI Taxonomy" id="1907"/>
    <lineage>
        <taxon>Bacteria</taxon>
        <taxon>Bacillati</taxon>
        <taxon>Actinomycetota</taxon>
        <taxon>Actinomycetes</taxon>
        <taxon>Kitasatosporales</taxon>
        <taxon>Streptomycetaceae</taxon>
        <taxon>Streptomyces</taxon>
    </lineage>
</organism>
<reference evidence="3" key="1">
    <citation type="journal article" date="2015" name="J. Biotechnol.">
        <title>Complete genome sequence of the actinobacterium Streptomyces glaucescens GLA.O (DSM 40922) consisting of a linear chromosome and one linear plasmid.</title>
        <authorList>
            <person name="Ortseifen V."/>
            <person name="Winkler A."/>
            <person name="Albersmeier A."/>
            <person name="Wendler S."/>
            <person name="Puhler A."/>
            <person name="Kalinowski J."/>
            <person name="Ruckert C."/>
        </authorList>
    </citation>
    <scope>NUCLEOTIDE SEQUENCE [LARGE SCALE GENOMIC DNA]</scope>
    <source>
        <strain evidence="3">DSM 40922 / GLA O</strain>
    </source>
</reference>
<dbReference type="EMBL" id="CP009438">
    <property type="protein sequence ID" value="AIR99627.1"/>
    <property type="molecule type" value="Genomic_DNA"/>
</dbReference>
<feature type="compositionally biased region" description="Polar residues" evidence="1">
    <location>
        <begin position="283"/>
        <end position="297"/>
    </location>
</feature>
<evidence type="ECO:0000256" key="1">
    <source>
        <dbReference type="SAM" id="MobiDB-lite"/>
    </source>
</evidence>
<dbReference type="STRING" id="1907.SGLAU_18325"/>
<accession>A0A089X6T3</accession>
<sequence length="538" mass="53378">MTGPEEQGRREPGAPHEPHASRDPDDTAAESARPAEPTGPGGPARPDGSADPAEPAEPVASAERGEPAETVERVASAERAEPVDTVESAEPVETAEPVASAERAEPVETAEPVASAERGEPVETVEHVETTEPVDTVESTEPAEPAESAAPVGVTATEPVEPAAATEGTPSGRTAAHEQQPNRPHAGNGTVNHGPDEQGPDGLDSDELALRRLLHGAVQDIAPRDGTLEHLRRAVPARRARKRQAVVGMAAAALFAGTAVPALVHVSGATGGDANPSIAGHGSQAQGGTSQGKNTEGTGDKPGGPSGTAEEKDKDTEEKPDKGEGGGTDHGSGDSADPSAPSSESAGPCTADQLGAAGWADAPDSMGTVYGTFRITNVSGGSCAVSGPGSLVPLAQGAADPAKIGQAPHVAGDPAAGLPDPSLEVPQLVLLPGAAYEVRFAWVPSETCPTDSGPPPTTGGETGGPSPDPTPTETPSTSTEGTSTGGDTGTTTQLMAEDGTVDGSVAVSYTAEAGTGAGVTVPNACAGTVYRTGLLPAS</sequence>
<dbReference type="HOGENOM" id="CLU_041425_0_0_11"/>
<feature type="region of interest" description="Disordered" evidence="1">
    <location>
        <begin position="1"/>
        <end position="246"/>
    </location>
</feature>
<feature type="compositionally biased region" description="Basic and acidic residues" evidence="1">
    <location>
        <begin position="222"/>
        <end position="232"/>
    </location>
</feature>
<dbReference type="AlphaFoldDB" id="A0A089X6T3"/>
<feature type="compositionally biased region" description="Basic and acidic residues" evidence="1">
    <location>
        <begin position="1"/>
        <end position="25"/>
    </location>
</feature>
<feature type="compositionally biased region" description="Basic and acidic residues" evidence="1">
    <location>
        <begin position="63"/>
        <end position="82"/>
    </location>
</feature>
<keyword evidence="3" id="KW-1185">Reference proteome</keyword>
<feature type="compositionally biased region" description="Basic and acidic residues" evidence="1">
    <location>
        <begin position="309"/>
        <end position="324"/>
    </location>
</feature>
<evidence type="ECO:0000313" key="2">
    <source>
        <dbReference type="EMBL" id="AIR99627.1"/>
    </source>
</evidence>
<feature type="compositionally biased region" description="Basic residues" evidence="1">
    <location>
        <begin position="233"/>
        <end position="244"/>
    </location>
</feature>
<feature type="compositionally biased region" description="Low complexity" evidence="1">
    <location>
        <begin position="333"/>
        <end position="348"/>
    </location>
</feature>
<feature type="region of interest" description="Disordered" evidence="1">
    <location>
        <begin position="447"/>
        <end position="499"/>
    </location>
</feature>
<feature type="compositionally biased region" description="Basic and acidic residues" evidence="1">
    <location>
        <begin position="117"/>
        <end position="130"/>
    </location>
</feature>
<dbReference type="Proteomes" id="UP000029482">
    <property type="component" value="Chromosome"/>
</dbReference>
<name>A0A089X6T3_STRGA</name>
<proteinExistence type="predicted"/>
<feature type="region of interest" description="Disordered" evidence="1">
    <location>
        <begin position="274"/>
        <end position="355"/>
    </location>
</feature>
<evidence type="ECO:0000313" key="3">
    <source>
        <dbReference type="Proteomes" id="UP000029482"/>
    </source>
</evidence>
<feature type="compositionally biased region" description="Low complexity" evidence="1">
    <location>
        <begin position="50"/>
        <end position="62"/>
    </location>
</feature>